<dbReference type="Gene3D" id="4.10.240.10">
    <property type="entry name" value="Zn(2)-C6 fungal-type DNA-binding domain"/>
    <property type="match status" value="1"/>
</dbReference>
<keyword evidence="2" id="KW-0539">Nucleus</keyword>
<gene>
    <name evidence="5" type="ORF">EHS25_009569</name>
</gene>
<name>A0A427YJK4_9TREE</name>
<feature type="compositionally biased region" description="Low complexity" evidence="3">
    <location>
        <begin position="182"/>
        <end position="214"/>
    </location>
</feature>
<dbReference type="Pfam" id="PF00172">
    <property type="entry name" value="Zn_clus"/>
    <property type="match status" value="1"/>
</dbReference>
<dbReference type="PROSITE" id="PS00463">
    <property type="entry name" value="ZN2_CY6_FUNGAL_1"/>
    <property type="match status" value="1"/>
</dbReference>
<feature type="region of interest" description="Disordered" evidence="3">
    <location>
        <begin position="106"/>
        <end position="230"/>
    </location>
</feature>
<dbReference type="STRING" id="1890683.A0A427YJK4"/>
<dbReference type="EMBL" id="RSCD01000008">
    <property type="protein sequence ID" value="RSH91270.1"/>
    <property type="molecule type" value="Genomic_DNA"/>
</dbReference>
<dbReference type="Proteomes" id="UP000279259">
    <property type="component" value="Unassembled WGS sequence"/>
</dbReference>
<dbReference type="Pfam" id="PF11951">
    <property type="entry name" value="Fungal_trans_2"/>
    <property type="match status" value="1"/>
</dbReference>
<feature type="compositionally biased region" description="Low complexity" evidence="3">
    <location>
        <begin position="66"/>
        <end position="75"/>
    </location>
</feature>
<dbReference type="AlphaFoldDB" id="A0A427YJK4"/>
<feature type="region of interest" description="Disordered" evidence="3">
    <location>
        <begin position="40"/>
        <end position="77"/>
    </location>
</feature>
<dbReference type="SMART" id="SM00066">
    <property type="entry name" value="GAL4"/>
    <property type="match status" value="1"/>
</dbReference>
<protein>
    <recommendedName>
        <fullName evidence="4">Zn(2)-C6 fungal-type domain-containing protein</fullName>
    </recommendedName>
</protein>
<organism evidence="5 6">
    <name type="scientific">Saitozyma podzolica</name>
    <dbReference type="NCBI Taxonomy" id="1890683"/>
    <lineage>
        <taxon>Eukaryota</taxon>
        <taxon>Fungi</taxon>
        <taxon>Dikarya</taxon>
        <taxon>Basidiomycota</taxon>
        <taxon>Agaricomycotina</taxon>
        <taxon>Tremellomycetes</taxon>
        <taxon>Tremellales</taxon>
        <taxon>Trimorphomycetaceae</taxon>
        <taxon>Saitozyma</taxon>
    </lineage>
</organism>
<feature type="domain" description="Zn(2)-C6 fungal-type" evidence="4">
    <location>
        <begin position="238"/>
        <end position="268"/>
    </location>
</feature>
<feature type="compositionally biased region" description="Polar residues" evidence="3">
    <location>
        <begin position="156"/>
        <end position="175"/>
    </location>
</feature>
<evidence type="ECO:0000313" key="6">
    <source>
        <dbReference type="Proteomes" id="UP000279259"/>
    </source>
</evidence>
<dbReference type="PROSITE" id="PS50048">
    <property type="entry name" value="ZN2_CY6_FUNGAL_2"/>
    <property type="match status" value="1"/>
</dbReference>
<keyword evidence="6" id="KW-1185">Reference proteome</keyword>
<evidence type="ECO:0000256" key="1">
    <source>
        <dbReference type="ARBA" id="ARBA00004123"/>
    </source>
</evidence>
<dbReference type="InterPro" id="IPR036864">
    <property type="entry name" value="Zn2-C6_fun-type_DNA-bd_sf"/>
</dbReference>
<dbReference type="CDD" id="cd00067">
    <property type="entry name" value="GAL4"/>
    <property type="match status" value="1"/>
</dbReference>
<accession>A0A427YJK4</accession>
<comment type="caution">
    <text evidence="5">The sequence shown here is derived from an EMBL/GenBank/DDBJ whole genome shotgun (WGS) entry which is preliminary data.</text>
</comment>
<feature type="compositionally biased region" description="Gly residues" evidence="3">
    <location>
        <begin position="53"/>
        <end position="65"/>
    </location>
</feature>
<proteinExistence type="predicted"/>
<dbReference type="InterPro" id="IPR001138">
    <property type="entry name" value="Zn2Cys6_DnaBD"/>
</dbReference>
<dbReference type="GO" id="GO:0008270">
    <property type="term" value="F:zinc ion binding"/>
    <property type="evidence" value="ECO:0007669"/>
    <property type="project" value="InterPro"/>
</dbReference>
<dbReference type="GO" id="GO:0005634">
    <property type="term" value="C:nucleus"/>
    <property type="evidence" value="ECO:0007669"/>
    <property type="project" value="UniProtKB-SubCell"/>
</dbReference>
<comment type="subcellular location">
    <subcellularLocation>
        <location evidence="1">Nucleus</location>
    </subcellularLocation>
</comment>
<evidence type="ECO:0000259" key="4">
    <source>
        <dbReference type="PROSITE" id="PS50048"/>
    </source>
</evidence>
<dbReference type="SUPFAM" id="SSF57701">
    <property type="entry name" value="Zn2/Cys6 DNA-binding domain"/>
    <property type="match status" value="1"/>
</dbReference>
<dbReference type="OrthoDB" id="5419315at2759"/>
<dbReference type="PANTHER" id="PTHR37534:SF20">
    <property type="entry name" value="PRO1A C6 ZINK-FINGER PROTEIN"/>
    <property type="match status" value="1"/>
</dbReference>
<dbReference type="InterPro" id="IPR021858">
    <property type="entry name" value="Fun_TF"/>
</dbReference>
<evidence type="ECO:0000256" key="3">
    <source>
        <dbReference type="SAM" id="MobiDB-lite"/>
    </source>
</evidence>
<dbReference type="GO" id="GO:0000981">
    <property type="term" value="F:DNA-binding transcription factor activity, RNA polymerase II-specific"/>
    <property type="evidence" value="ECO:0007669"/>
    <property type="project" value="InterPro"/>
</dbReference>
<feature type="region of interest" description="Disordered" evidence="3">
    <location>
        <begin position="267"/>
        <end position="307"/>
    </location>
</feature>
<evidence type="ECO:0000256" key="2">
    <source>
        <dbReference type="ARBA" id="ARBA00023242"/>
    </source>
</evidence>
<evidence type="ECO:0000313" key="5">
    <source>
        <dbReference type="EMBL" id="RSH91270.1"/>
    </source>
</evidence>
<reference evidence="5 6" key="1">
    <citation type="submission" date="2018-11" db="EMBL/GenBank/DDBJ databases">
        <title>Genome sequence of Saitozyma podzolica DSM 27192.</title>
        <authorList>
            <person name="Aliyu H."/>
            <person name="Gorte O."/>
            <person name="Ochsenreither K."/>
        </authorList>
    </citation>
    <scope>NUCLEOTIDE SEQUENCE [LARGE SCALE GENOMIC DNA]</scope>
    <source>
        <strain evidence="5 6">DSM 27192</strain>
    </source>
</reference>
<dbReference type="PANTHER" id="PTHR37534">
    <property type="entry name" value="TRANSCRIPTIONAL ACTIVATOR PROTEIN UGA3"/>
    <property type="match status" value="1"/>
</dbReference>
<sequence>MSFAHSRPHIPASNAFDHLYDTSDTSTAASSPDLVSFAQQHQHLAGRPHWLGTGTGTGTGSGSGSGATSPAEAGGLTRHDSVNVDHALSMGLGGLGGGGGAGAGAGGDTLGMSKERASNHSSTSPRALPDFSLSATASASPMIPSPFSPHRDASRPASTTPSAGPSKSHLSTTQRPAHRSHPYAYDSDAKASSATSSKPTSTASASAQSTSAAAVPPPQKTGRAGNRRRQKFTRTRTGCLCCRARRIKCDEGRPVCKRCIIAKKDCQYPEGSEPGADGNGSRTTSEVSDSEDGDVETKPRALGVDSNNGNADVANLVGTQADGTDFLSGTGLVDASDFNWDESFVGGYDNPVGTTSVEGDATSSGSGPIGSVAANLVGKQVWTSQNGAPMLSTPNFLLPWFPTAEERSLILHYCANAADLMMAIPHQPPLALDSPRGMNPSADALRVALLGIGAIHQAFLLARSGVSTVQTAAMFQYASNLRDQGKEMVRRAATDGGGAGMDAALGAGTALSTIDIFFGGSGWQDNFKLAKEMVAFRGGPAEMLKASKPTQLADGVSISAARLMLEILAIYETFGCLTTGQEPSLLSDKWENWWFEGSRSTYEEHSVEKQFGMSRVMVHLFSRITRLLSRVAASKRLITETDLPLLDPSSSANPVLDSSTATPTAHNTLGLLAGFGSGATDPLTIEARKLNADVDAWIESLQLTTLEHERVQVGNRAYAHAMKILLLRMVFMYPREDARVQAAAMEVLKHCSTSTALLGMSIDLTWPAIIAGCSVDGAARQWLLTLLEGFKSQCCFDIETASRIIQEVWRRVDAGEQRADWKPVCDDFGLQVLLC</sequence>